<dbReference type="InParanoid" id="A0A420XVM1"/>
<dbReference type="GO" id="GO:0005975">
    <property type="term" value="P:carbohydrate metabolic process"/>
    <property type="evidence" value="ECO:0007669"/>
    <property type="project" value="InterPro"/>
</dbReference>
<dbReference type="InterPro" id="IPR050406">
    <property type="entry name" value="FGGY_Carb_Kinase"/>
</dbReference>
<protein>
    <submittedName>
        <fullName evidence="6">Gluconokinase</fullName>
    </submittedName>
</protein>
<name>A0A420XVM1_9ACTN</name>
<comment type="caution">
    <text evidence="6">The sequence shown here is derived from an EMBL/GenBank/DDBJ whole genome shotgun (WGS) entry which is preliminary data.</text>
</comment>
<dbReference type="PANTHER" id="PTHR43095:SF2">
    <property type="entry name" value="GLUCONOKINASE"/>
    <property type="match status" value="1"/>
</dbReference>
<evidence type="ECO:0000256" key="1">
    <source>
        <dbReference type="ARBA" id="ARBA00009156"/>
    </source>
</evidence>
<dbReference type="InterPro" id="IPR018484">
    <property type="entry name" value="FGGY_N"/>
</dbReference>
<dbReference type="OrthoDB" id="9782710at2"/>
<sequence>MTQGFTRVSATDALDPLVLALDVGSTGSRGDVFDATGRPVEGGRLKLPHAFTTAADGTSVIDPDQVVGELRHIIDELASRQLAGRVGGVALDTFASSLVGVGADGSAVTPCYTYADSRCHAQVAQLRSELDEAQVQQRTGCRIHSSYLAPRLRWVEETDPATFSRARRWMSLGEYAYLSLLGTTAAGTSTAAWTGMLDRRTGRWDGELLAAAGVDELQLCEVRDPDQPLDLGGGAALPWPALRHALWFAPISDGFASNLGTGAVDETSAAVAAATSGAIRVLVHAVPDQVPSGLWCYRVDADRSLLGGAVNDVGRMVSWLQSSLQLDATDLDQVMAAAPDHATPLVLPYLSGERATGWAAEARATFAGVSAATTGAQILRGAMEGVALSYARIADQLGTVARPARILASGRVTQDLPAWQQVLADVLGAPVEPVTIKRTTLHGTALHALAVLALDTPRTRATTGRSYEPTPDHEQYYRSRSSQYDALYRAVVASDSSA</sequence>
<evidence type="ECO:0000259" key="5">
    <source>
        <dbReference type="Pfam" id="PF02782"/>
    </source>
</evidence>
<keyword evidence="3 6" id="KW-0418">Kinase</keyword>
<evidence type="ECO:0000256" key="2">
    <source>
        <dbReference type="ARBA" id="ARBA00022679"/>
    </source>
</evidence>
<accession>A0A420XVM1</accession>
<evidence type="ECO:0000256" key="3">
    <source>
        <dbReference type="ARBA" id="ARBA00022777"/>
    </source>
</evidence>
<comment type="similarity">
    <text evidence="1">Belongs to the FGGY kinase family.</text>
</comment>
<keyword evidence="7" id="KW-1185">Reference proteome</keyword>
<dbReference type="SUPFAM" id="SSF53067">
    <property type="entry name" value="Actin-like ATPase domain"/>
    <property type="match status" value="2"/>
</dbReference>
<dbReference type="Pfam" id="PF00370">
    <property type="entry name" value="FGGY_N"/>
    <property type="match status" value="1"/>
</dbReference>
<dbReference type="PIRSF" id="PIRSF000538">
    <property type="entry name" value="GlpK"/>
    <property type="match status" value="1"/>
</dbReference>
<dbReference type="RefSeq" id="WP_121191479.1">
    <property type="nucleotide sequence ID" value="NZ_RBWV01000001.1"/>
</dbReference>
<proteinExistence type="inferred from homology"/>
<evidence type="ECO:0000313" key="6">
    <source>
        <dbReference type="EMBL" id="RKS84311.1"/>
    </source>
</evidence>
<dbReference type="InterPro" id="IPR043129">
    <property type="entry name" value="ATPase_NBD"/>
</dbReference>
<dbReference type="Pfam" id="PF02782">
    <property type="entry name" value="FGGY_C"/>
    <property type="match status" value="1"/>
</dbReference>
<feature type="domain" description="Carbohydrate kinase FGGY C-terminal" evidence="5">
    <location>
        <begin position="282"/>
        <end position="449"/>
    </location>
</feature>
<dbReference type="Proteomes" id="UP000281955">
    <property type="component" value="Unassembled WGS sequence"/>
</dbReference>
<dbReference type="EMBL" id="RBWV01000001">
    <property type="protein sequence ID" value="RKS84311.1"/>
    <property type="molecule type" value="Genomic_DNA"/>
</dbReference>
<reference evidence="6 7" key="1">
    <citation type="submission" date="2018-10" db="EMBL/GenBank/DDBJ databases">
        <title>Genomic Encyclopedia of Archaeal and Bacterial Type Strains, Phase II (KMG-II): from individual species to whole genera.</title>
        <authorList>
            <person name="Goeker M."/>
        </authorList>
    </citation>
    <scope>NUCLEOTIDE SEQUENCE [LARGE SCALE GENOMIC DNA]</scope>
    <source>
        <strain evidence="6 7">RP-AC37</strain>
    </source>
</reference>
<dbReference type="AlphaFoldDB" id="A0A420XVM1"/>
<gene>
    <name evidence="6" type="ORF">CLV35_0128</name>
</gene>
<feature type="domain" description="Carbohydrate kinase FGGY N-terminal" evidence="4">
    <location>
        <begin position="18"/>
        <end position="224"/>
    </location>
</feature>
<evidence type="ECO:0000259" key="4">
    <source>
        <dbReference type="Pfam" id="PF00370"/>
    </source>
</evidence>
<dbReference type="InterPro" id="IPR018485">
    <property type="entry name" value="FGGY_C"/>
</dbReference>
<dbReference type="PANTHER" id="PTHR43095">
    <property type="entry name" value="SUGAR KINASE"/>
    <property type="match status" value="1"/>
</dbReference>
<dbReference type="InterPro" id="IPR000577">
    <property type="entry name" value="Carb_kinase_FGGY"/>
</dbReference>
<dbReference type="Gene3D" id="3.30.420.40">
    <property type="match status" value="2"/>
</dbReference>
<keyword evidence="2" id="KW-0808">Transferase</keyword>
<organism evidence="6 7">
    <name type="scientific">Motilibacter peucedani</name>
    <dbReference type="NCBI Taxonomy" id="598650"/>
    <lineage>
        <taxon>Bacteria</taxon>
        <taxon>Bacillati</taxon>
        <taxon>Actinomycetota</taxon>
        <taxon>Actinomycetes</taxon>
        <taxon>Motilibacterales</taxon>
        <taxon>Motilibacteraceae</taxon>
        <taxon>Motilibacter</taxon>
    </lineage>
</organism>
<evidence type="ECO:0000313" key="7">
    <source>
        <dbReference type="Proteomes" id="UP000281955"/>
    </source>
</evidence>
<dbReference type="GO" id="GO:0016301">
    <property type="term" value="F:kinase activity"/>
    <property type="evidence" value="ECO:0007669"/>
    <property type="project" value="UniProtKB-KW"/>
</dbReference>